<dbReference type="EMBL" id="VOQQ01000001">
    <property type="protein sequence ID" value="TXC64279.1"/>
    <property type="molecule type" value="Genomic_DNA"/>
</dbReference>
<organism evidence="3 4">
    <name type="scientific">Allosphingosinicella ginsenosidimutans</name>
    <dbReference type="NCBI Taxonomy" id="1176539"/>
    <lineage>
        <taxon>Bacteria</taxon>
        <taxon>Pseudomonadati</taxon>
        <taxon>Pseudomonadota</taxon>
        <taxon>Alphaproteobacteria</taxon>
        <taxon>Sphingomonadales</taxon>
        <taxon>Sphingomonadaceae</taxon>
        <taxon>Allosphingosinicella</taxon>
    </lineage>
</organism>
<dbReference type="Proteomes" id="UP000321249">
    <property type="component" value="Unassembled WGS sequence"/>
</dbReference>
<sequence length="464" mass="50811">MIKLRALFALFLAIAALPAHAQQFSADEQARIDRLVHDALTSTGVPSASIAVVRGGQIVFTRAYGTQSPTMPVATPDARYQIASISKQFTAAAILLLRDRRRLSLDDTVSRYVPGITGGDRITIRQLLSHTSGLQDYWPQDFSPAAMATPITPQGIVDRWGKRPLDFEPGAQWQYSNTGYVVAGMIVERVARQPLLEFLQQNIFRPLGMHPIDQDLAQGPGFPAGYRRAALGPVRVETPPARGWLFAAGELSMTAADLARWDIARINRELLPARDWQEQETAIRLNNGMATNYGLGVQFADIAGHHAVLHGGEAVGFLSTNIVFPEDREAVVVLVNAWFGDAHEQIARGIIDILHPQGSAGDAAALATARRVYDQLRAGTLDRSLLLEDANHYFTDEVQHDYQSSLAPLGEPDSFVATGPARLRGGFVNRNYRVSYEGRQLTIVTYAEQGGAGRFEQYLVMPSG</sequence>
<evidence type="ECO:0000259" key="2">
    <source>
        <dbReference type="Pfam" id="PF00144"/>
    </source>
</evidence>
<dbReference type="InterPro" id="IPR012338">
    <property type="entry name" value="Beta-lactam/transpept-like"/>
</dbReference>
<dbReference type="PANTHER" id="PTHR46825:SF9">
    <property type="entry name" value="BETA-LACTAMASE-RELATED DOMAIN-CONTAINING PROTEIN"/>
    <property type="match status" value="1"/>
</dbReference>
<reference evidence="3 4" key="1">
    <citation type="journal article" date="2015" name="J. Microbiol.">
        <title>Sphingosinicella ginsenosidimutans sp. nov., with ginsenoside converting activity.</title>
        <authorList>
            <person name="Kim J.K."/>
            <person name="Kang M.S."/>
            <person name="Park S.C."/>
            <person name="Kim K.M."/>
            <person name="Choi K."/>
            <person name="Yoon M.H."/>
            <person name="Im W.T."/>
        </authorList>
    </citation>
    <scope>NUCLEOTIDE SEQUENCE [LARGE SCALE GENOMIC DNA]</scope>
    <source>
        <strain evidence="3 4">BS-11</strain>
    </source>
</reference>
<gene>
    <name evidence="3" type="ORF">FRZ32_11830</name>
</gene>
<name>A0A5C6TVK7_9SPHN</name>
<dbReference type="InterPro" id="IPR001466">
    <property type="entry name" value="Beta-lactam-related"/>
</dbReference>
<evidence type="ECO:0000313" key="3">
    <source>
        <dbReference type="EMBL" id="TXC64279.1"/>
    </source>
</evidence>
<dbReference type="SUPFAM" id="SSF56601">
    <property type="entry name" value="beta-lactamase/transpeptidase-like"/>
    <property type="match status" value="1"/>
</dbReference>
<keyword evidence="1" id="KW-0732">Signal</keyword>
<comment type="caution">
    <text evidence="3">The sequence shown here is derived from an EMBL/GenBank/DDBJ whole genome shotgun (WGS) entry which is preliminary data.</text>
</comment>
<dbReference type="Gene3D" id="3.40.710.10">
    <property type="entry name" value="DD-peptidase/beta-lactamase superfamily"/>
    <property type="match status" value="1"/>
</dbReference>
<feature type="domain" description="Beta-lactamase-related" evidence="2">
    <location>
        <begin position="32"/>
        <end position="344"/>
    </location>
</feature>
<feature type="signal peptide" evidence="1">
    <location>
        <begin position="1"/>
        <end position="21"/>
    </location>
</feature>
<evidence type="ECO:0000256" key="1">
    <source>
        <dbReference type="SAM" id="SignalP"/>
    </source>
</evidence>
<dbReference type="OrthoDB" id="113033at2"/>
<accession>A0A5C6TVK7</accession>
<dbReference type="InterPro" id="IPR050491">
    <property type="entry name" value="AmpC-like"/>
</dbReference>
<feature type="chain" id="PRO_5022792656" evidence="1">
    <location>
        <begin position="22"/>
        <end position="464"/>
    </location>
</feature>
<dbReference type="RefSeq" id="WP_147043685.1">
    <property type="nucleotide sequence ID" value="NZ_BAABIR010000001.1"/>
</dbReference>
<dbReference type="Pfam" id="PF00144">
    <property type="entry name" value="Beta-lactamase"/>
    <property type="match status" value="1"/>
</dbReference>
<keyword evidence="4" id="KW-1185">Reference proteome</keyword>
<evidence type="ECO:0000313" key="4">
    <source>
        <dbReference type="Proteomes" id="UP000321249"/>
    </source>
</evidence>
<proteinExistence type="predicted"/>
<dbReference type="PANTHER" id="PTHR46825">
    <property type="entry name" value="D-ALANYL-D-ALANINE-CARBOXYPEPTIDASE/ENDOPEPTIDASE AMPH"/>
    <property type="match status" value="1"/>
</dbReference>
<protein>
    <submittedName>
        <fullName evidence="3">Beta-lactamase family protein</fullName>
    </submittedName>
</protein>
<dbReference type="AlphaFoldDB" id="A0A5C6TVK7"/>